<dbReference type="PROSITE" id="PS51819">
    <property type="entry name" value="VOC"/>
    <property type="match status" value="2"/>
</dbReference>
<dbReference type="InterPro" id="IPR051332">
    <property type="entry name" value="Fosfomycin_Res_Enzymes"/>
</dbReference>
<accession>A0A345PE51</accession>
<dbReference type="KEGG" id="ocn:CUC15_04730"/>
<protein>
    <recommendedName>
        <fullName evidence="1">VOC domain-containing protein</fullName>
    </recommendedName>
</protein>
<dbReference type="OrthoDB" id="317332at2"/>
<dbReference type="AlphaFoldDB" id="A0A345PE51"/>
<proteinExistence type="predicted"/>
<dbReference type="InterPro" id="IPR037523">
    <property type="entry name" value="VOC_core"/>
</dbReference>
<reference evidence="3" key="1">
    <citation type="submission" date="2017-11" db="EMBL/GenBank/DDBJ databases">
        <authorList>
            <person name="Zhu W."/>
        </authorList>
    </citation>
    <scope>NUCLEOTIDE SEQUENCE [LARGE SCALE GENOMIC DNA]</scope>
    <source>
        <strain evidence="3">160</strain>
    </source>
</reference>
<evidence type="ECO:0000259" key="1">
    <source>
        <dbReference type="PROSITE" id="PS51819"/>
    </source>
</evidence>
<feature type="domain" description="VOC" evidence="1">
    <location>
        <begin position="141"/>
        <end position="254"/>
    </location>
</feature>
<dbReference type="CDD" id="cd08343">
    <property type="entry name" value="ED_TypeI_classII_C"/>
    <property type="match status" value="1"/>
</dbReference>
<feature type="domain" description="VOC" evidence="1">
    <location>
        <begin position="12"/>
        <end position="124"/>
    </location>
</feature>
<dbReference type="Gene3D" id="3.10.180.10">
    <property type="entry name" value="2,3-Dihydroxybiphenyl 1,2-Dioxygenase, domain 1"/>
    <property type="match status" value="2"/>
</dbReference>
<evidence type="ECO:0000313" key="2">
    <source>
        <dbReference type="EMBL" id="AXI08281.1"/>
    </source>
</evidence>
<keyword evidence="3" id="KW-1185">Reference proteome</keyword>
<dbReference type="EMBL" id="CP024848">
    <property type="protein sequence ID" value="AXI08281.1"/>
    <property type="molecule type" value="Genomic_DNA"/>
</dbReference>
<dbReference type="PANTHER" id="PTHR36113:SF1">
    <property type="entry name" value="GLYOXALASE_BLEOMYCIN RESISTANCE PROTEIN_DIOXYGENASE"/>
    <property type="match status" value="1"/>
</dbReference>
<sequence>MEKHNRPWFLKKMGHVSLGVTDMDRSIDFYTRVCNLVMVEQDADGTAYLRSQFEHHALELRPSSVARLDHIAYETHSDAQTEQLKLWLEKKGVEVTEAPPEPGRLGKAIRFQDPNGTWIEVYRSLERLEGIFSSGPFKINGLGHLTLLNKNIEEIEPFYREVACFRLSDRRADNGAWMRCNADHHAIAFLPAENTTLHHHAYELESWNEMKRACDWFARQGIPVASGPMRHGIGNNIAIYIKDPDGFFVEYYCEMEQIDDGEDHIREHKPFVDVWAQVKKGVR</sequence>
<gene>
    <name evidence="2" type="ORF">CUC15_04730</name>
</gene>
<dbReference type="SUPFAM" id="SSF54593">
    <property type="entry name" value="Glyoxalase/Bleomycin resistance protein/Dihydroxybiphenyl dioxygenase"/>
    <property type="match status" value="1"/>
</dbReference>
<name>A0A345PE51_9BACI</name>
<dbReference type="InterPro" id="IPR004360">
    <property type="entry name" value="Glyas_Fos-R_dOase_dom"/>
</dbReference>
<dbReference type="Pfam" id="PF00903">
    <property type="entry name" value="Glyoxalase"/>
    <property type="match status" value="2"/>
</dbReference>
<dbReference type="RefSeq" id="WP_114915574.1">
    <property type="nucleotide sequence ID" value="NZ_CP024848.1"/>
</dbReference>
<evidence type="ECO:0000313" key="3">
    <source>
        <dbReference type="Proteomes" id="UP000253908"/>
    </source>
</evidence>
<dbReference type="PANTHER" id="PTHR36113">
    <property type="entry name" value="LYASE, PUTATIVE-RELATED-RELATED"/>
    <property type="match status" value="1"/>
</dbReference>
<dbReference type="Proteomes" id="UP000253908">
    <property type="component" value="Chromosome"/>
</dbReference>
<organism evidence="2 3">
    <name type="scientific">Oceanobacillus zhaokaii</name>
    <dbReference type="NCBI Taxonomy" id="2052660"/>
    <lineage>
        <taxon>Bacteria</taxon>
        <taxon>Bacillati</taxon>
        <taxon>Bacillota</taxon>
        <taxon>Bacilli</taxon>
        <taxon>Bacillales</taxon>
        <taxon>Bacillaceae</taxon>
        <taxon>Oceanobacillus</taxon>
    </lineage>
</organism>
<dbReference type="InterPro" id="IPR029068">
    <property type="entry name" value="Glyas_Bleomycin-R_OHBP_Dase"/>
</dbReference>